<reference evidence="2" key="1">
    <citation type="journal article" date="2013" name="Science">
        <title>The Amborella genome and the evolution of flowering plants.</title>
        <authorList>
            <consortium name="Amborella Genome Project"/>
        </authorList>
    </citation>
    <scope>NUCLEOTIDE SEQUENCE [LARGE SCALE GENOMIC DNA]</scope>
</reference>
<accession>W1NFS0</accession>
<protein>
    <submittedName>
        <fullName evidence="1">Uncharacterized protein</fullName>
    </submittedName>
</protein>
<evidence type="ECO:0000313" key="1">
    <source>
        <dbReference type="EMBL" id="ERM94642.1"/>
    </source>
</evidence>
<evidence type="ECO:0000313" key="2">
    <source>
        <dbReference type="Proteomes" id="UP000017836"/>
    </source>
</evidence>
<gene>
    <name evidence="1" type="ORF">AMTR_s00011p00199210</name>
</gene>
<dbReference type="EMBL" id="KI397507">
    <property type="protein sequence ID" value="ERM94642.1"/>
    <property type="molecule type" value="Genomic_DNA"/>
</dbReference>
<organism evidence="1 2">
    <name type="scientific">Amborella trichopoda</name>
    <dbReference type="NCBI Taxonomy" id="13333"/>
    <lineage>
        <taxon>Eukaryota</taxon>
        <taxon>Viridiplantae</taxon>
        <taxon>Streptophyta</taxon>
        <taxon>Embryophyta</taxon>
        <taxon>Tracheophyta</taxon>
        <taxon>Spermatophyta</taxon>
        <taxon>Magnoliopsida</taxon>
        <taxon>Amborellales</taxon>
        <taxon>Amborellaceae</taxon>
        <taxon>Amborella</taxon>
    </lineage>
</organism>
<proteinExistence type="predicted"/>
<dbReference type="AlphaFoldDB" id="W1NFS0"/>
<dbReference type="HOGENOM" id="CLU_1909473_0_0_1"/>
<dbReference type="Proteomes" id="UP000017836">
    <property type="component" value="Unassembled WGS sequence"/>
</dbReference>
<sequence>MPMMVHGPSKGAPWFKGWDASVFRSPEGLNQSLLGCKNLESPRLGFGYLGGKMATSLGFWLKWTLKQCPIYKSKGLQLLVVKWRLKLSGTRPNDVTCLARNVGDVGPNHALWGDVGPATGRFLSTDPLVTVCK</sequence>
<name>W1NFS0_AMBTC</name>
<keyword evidence="2" id="KW-1185">Reference proteome</keyword>
<dbReference type="Gramene" id="ERM94642">
    <property type="protein sequence ID" value="ERM94642"/>
    <property type="gene ID" value="AMTR_s00011p00199210"/>
</dbReference>